<evidence type="ECO:0000313" key="2">
    <source>
        <dbReference type="EMBL" id="GHB11154.1"/>
    </source>
</evidence>
<dbReference type="PANTHER" id="PTHR11647:SF1">
    <property type="entry name" value="COLLAPSIN RESPONSE MEDIATOR PROTEIN"/>
    <property type="match status" value="1"/>
</dbReference>
<gene>
    <name evidence="2" type="ORF">GCM10009038_06270</name>
</gene>
<feature type="domain" description="Amidohydrolase 3" evidence="1">
    <location>
        <begin position="328"/>
        <end position="456"/>
    </location>
</feature>
<dbReference type="InterPro" id="IPR023100">
    <property type="entry name" value="D-aminoacylase_insert_dom_sf"/>
</dbReference>
<dbReference type="Proteomes" id="UP000646745">
    <property type="component" value="Unassembled WGS sequence"/>
</dbReference>
<dbReference type="PANTHER" id="PTHR11647">
    <property type="entry name" value="HYDRANTOINASE/DIHYDROPYRIMIDINASE FAMILY MEMBER"/>
    <property type="match status" value="1"/>
</dbReference>
<evidence type="ECO:0000259" key="1">
    <source>
        <dbReference type="Pfam" id="PF07969"/>
    </source>
</evidence>
<protein>
    <submittedName>
        <fullName evidence="2">N-acyl-D-amino-acid deacylase</fullName>
    </submittedName>
</protein>
<dbReference type="CDD" id="cd01297">
    <property type="entry name" value="D-aminoacylase"/>
    <property type="match status" value="1"/>
</dbReference>
<dbReference type="SUPFAM" id="SSF51556">
    <property type="entry name" value="Metallo-dependent hydrolases"/>
    <property type="match status" value="1"/>
</dbReference>
<feature type="domain" description="Amidohydrolase 3" evidence="1">
    <location>
        <begin position="46"/>
        <end position="256"/>
    </location>
</feature>
<evidence type="ECO:0000313" key="3">
    <source>
        <dbReference type="Proteomes" id="UP000646745"/>
    </source>
</evidence>
<accession>A0ABQ3DQV4</accession>
<dbReference type="InterPro" id="IPR050378">
    <property type="entry name" value="Metallo-dep_Hydrolases_sf"/>
</dbReference>
<name>A0ABQ3DQV4_9GAMM</name>
<dbReference type="Gene3D" id="3.30.1490.130">
    <property type="entry name" value="D-aminoacylase. Domain 3"/>
    <property type="match status" value="1"/>
</dbReference>
<sequence length="479" mass="52381">MTFDTLIRRAWIVDGTGAEPYVADVGVIGDRISAIGHLGTARATTIIDAEGRYLAPGFIDVHTHDDNCAIREPDMRPKITQGITTVIVGNCGISASPVVIQGDVPDPMNLLGEPEDFFASFESFAAAVEAAEPAVNVAALIGHTTLRAGVMDRFDRAATDDETLAMRQALRGALRAGAIGLSSGLAYTNARQAPTREVKALIEVVGEEGGIYTTHMRNERETLFEAMDEAFETARHGRVPLVISHLKCADVENWGKSEHAIEKLETAAREQPCNCDCYPYSACSTTLDLWRVSDAFDILITWSKPHPEMGRKLLKEIADEWQVDLTEAARRLMPAGAIYHNMDEADVRRVLAHPLTMIGSDGLPSDPNPHPRLWGSFPRVIGHYCRDEGLFALPEAIRKMTSMSAARFGLTDRGVVREGAFADLTLFDYERVQEGATFVEPTEPAIGIDWVMVNGKLALSEGNVTTRAGRLLKREGVIR</sequence>
<dbReference type="InterPro" id="IPR013108">
    <property type="entry name" value="Amidohydro_3"/>
</dbReference>
<dbReference type="SUPFAM" id="SSF51338">
    <property type="entry name" value="Composite domain of metallo-dependent hydrolases"/>
    <property type="match status" value="1"/>
</dbReference>
<dbReference type="Gene3D" id="3.20.20.140">
    <property type="entry name" value="Metal-dependent hydrolases"/>
    <property type="match status" value="1"/>
</dbReference>
<dbReference type="InterPro" id="IPR032466">
    <property type="entry name" value="Metal_Hydrolase"/>
</dbReference>
<organism evidence="2 3">
    <name type="scientific">Salinicola rhizosphaerae</name>
    <dbReference type="NCBI Taxonomy" id="1443141"/>
    <lineage>
        <taxon>Bacteria</taxon>
        <taxon>Pseudomonadati</taxon>
        <taxon>Pseudomonadota</taxon>
        <taxon>Gammaproteobacteria</taxon>
        <taxon>Oceanospirillales</taxon>
        <taxon>Halomonadaceae</taxon>
        <taxon>Salinicola</taxon>
    </lineage>
</organism>
<dbReference type="Pfam" id="PF07969">
    <property type="entry name" value="Amidohydro_3"/>
    <property type="match status" value="2"/>
</dbReference>
<proteinExistence type="predicted"/>
<dbReference type="RefSeq" id="WP_189443111.1">
    <property type="nucleotide sequence ID" value="NZ_BMZI01000001.1"/>
</dbReference>
<dbReference type="Gene3D" id="2.30.40.10">
    <property type="entry name" value="Urease, subunit C, domain 1"/>
    <property type="match status" value="1"/>
</dbReference>
<dbReference type="InterPro" id="IPR011059">
    <property type="entry name" value="Metal-dep_hydrolase_composite"/>
</dbReference>
<reference evidence="3" key="1">
    <citation type="journal article" date="2019" name="Int. J. Syst. Evol. Microbiol.">
        <title>The Global Catalogue of Microorganisms (GCM) 10K type strain sequencing project: providing services to taxonomists for standard genome sequencing and annotation.</title>
        <authorList>
            <consortium name="The Broad Institute Genomics Platform"/>
            <consortium name="The Broad Institute Genome Sequencing Center for Infectious Disease"/>
            <person name="Wu L."/>
            <person name="Ma J."/>
        </authorList>
    </citation>
    <scope>NUCLEOTIDE SEQUENCE [LARGE SCALE GENOMIC DNA]</scope>
    <source>
        <strain evidence="3">KCTC 32998</strain>
    </source>
</reference>
<dbReference type="EMBL" id="BMZI01000001">
    <property type="protein sequence ID" value="GHB11154.1"/>
    <property type="molecule type" value="Genomic_DNA"/>
</dbReference>
<comment type="caution">
    <text evidence="2">The sequence shown here is derived from an EMBL/GenBank/DDBJ whole genome shotgun (WGS) entry which is preliminary data.</text>
</comment>
<keyword evidence="3" id="KW-1185">Reference proteome</keyword>